<gene>
    <name evidence="3" type="ORF">IHE44_0000029</name>
    <name evidence="2" type="ORF">IHE44_013569</name>
</gene>
<dbReference type="PANTHER" id="PTHR11501:SF16">
    <property type="entry name" value="MICROTUBULE-ASSOCIATED PROTEIN 4"/>
    <property type="match status" value="1"/>
</dbReference>
<feature type="region of interest" description="Disordered" evidence="1">
    <location>
        <begin position="96"/>
        <end position="116"/>
    </location>
</feature>
<dbReference type="GO" id="GO:0031175">
    <property type="term" value="P:neuron projection development"/>
    <property type="evidence" value="ECO:0007669"/>
    <property type="project" value="TreeGrafter"/>
</dbReference>
<keyword evidence="4" id="KW-1185">Reference proteome</keyword>
<dbReference type="AlphaFoldDB" id="A0A835NQE4"/>
<dbReference type="GO" id="GO:0008017">
    <property type="term" value="F:microtubule binding"/>
    <property type="evidence" value="ECO:0007669"/>
    <property type="project" value="InterPro"/>
</dbReference>
<dbReference type="Proteomes" id="UP000618051">
    <property type="component" value="Unassembled WGS sequence"/>
</dbReference>
<dbReference type="InterPro" id="IPR027324">
    <property type="entry name" value="MAP2/MAP4/Tau"/>
</dbReference>
<evidence type="ECO:0000313" key="4">
    <source>
        <dbReference type="Proteomes" id="UP000618051"/>
    </source>
</evidence>
<reference evidence="3 4" key="2">
    <citation type="journal article" date="2021" name="J. Hered.">
        <title>Feather Gene Expression Elucidates the Developmental Basis of Plumage Iridescence in African Starlings.</title>
        <authorList>
            <person name="Rubenstein D.R."/>
            <person name="Corvelo A."/>
            <person name="MacManes M.D."/>
            <person name="Maia R."/>
            <person name="Narzisi G."/>
            <person name="Rousaki A."/>
            <person name="Vandenabeele P."/>
            <person name="Shawkey M.D."/>
            <person name="Solomon J."/>
        </authorList>
    </citation>
    <scope>NUCLEOTIDE SEQUENCE [LARGE SCALE GENOMIC DNA]</scope>
    <source>
        <strain evidence="3">SS15</strain>
    </source>
</reference>
<feature type="compositionally biased region" description="Acidic residues" evidence="1">
    <location>
        <begin position="398"/>
        <end position="407"/>
    </location>
</feature>
<proteinExistence type="predicted"/>
<comment type="caution">
    <text evidence="2">The sequence shown here is derived from an EMBL/GenBank/DDBJ whole genome shotgun (WGS) entry which is preliminary data.</text>
</comment>
<dbReference type="EMBL" id="JADDUC010000075">
    <property type="protein sequence ID" value="KAG0119922.1"/>
    <property type="molecule type" value="Genomic_DNA"/>
</dbReference>
<accession>A0A835NQE4</accession>
<dbReference type="EMBL" id="JADDUC020000001">
    <property type="protein sequence ID" value="KAI1242501.1"/>
    <property type="molecule type" value="Genomic_DNA"/>
</dbReference>
<feature type="region of interest" description="Disordered" evidence="1">
    <location>
        <begin position="387"/>
        <end position="407"/>
    </location>
</feature>
<dbReference type="OrthoDB" id="9378527at2759"/>
<dbReference type="GO" id="GO:0043005">
    <property type="term" value="C:neuron projection"/>
    <property type="evidence" value="ECO:0007669"/>
    <property type="project" value="TreeGrafter"/>
</dbReference>
<reference evidence="2" key="1">
    <citation type="submission" date="2020-10" db="EMBL/GenBank/DDBJ databases">
        <title>Feather gene expression reveals the developmental basis of iridescence in African starlings.</title>
        <authorList>
            <person name="Rubenstein D.R."/>
        </authorList>
    </citation>
    <scope>NUCLEOTIDE SEQUENCE</scope>
    <source>
        <strain evidence="2">SS15</strain>
        <tissue evidence="2">Liver</tissue>
    </source>
</reference>
<sequence length="441" mass="47500">MLCHCHYQLADKPWESGNWCRLAAVTSEREKEEFPEVQRCSGMADLDHNLSLADALTEPPHDVEEEVKRDFIATLEAEKFDDVVGETVDKTDYVPLLDDEDEAKPGSQEPKGKGHVDGIPVEPNSQPLCSLAVELGSGTAEEQLQGSLCYSSSSRGCRIHPLCVKAAMILRDVECEPSAEKWGSQEKIEEALGHSNNLVFSANCACEQHPEVLLCVPVTAGDLAQPSVVAGTDVEPAVRAELKPRLSPNSGAATDTRPVSFSTCHYTSKICSILQSSCFTSLDLAVEEAKGWLHPAPPPCALQCLLKPSSLCVSTKVHPGFELHYATAFASEVGFVVGFTIGVNRCHWIIGCTPAVVLERSRFGLPMLGGYFPAPGGELGFNGAHGLEQRLHPSQGPDPEELQDDGDGCSQVMERAGTTLGWGGYGEICVPVLEDFQTCLP</sequence>
<evidence type="ECO:0000256" key="1">
    <source>
        <dbReference type="SAM" id="MobiDB-lite"/>
    </source>
</evidence>
<evidence type="ECO:0000313" key="2">
    <source>
        <dbReference type="EMBL" id="KAG0119922.1"/>
    </source>
</evidence>
<dbReference type="GO" id="GO:0000226">
    <property type="term" value="P:microtubule cytoskeleton organization"/>
    <property type="evidence" value="ECO:0007669"/>
    <property type="project" value="TreeGrafter"/>
</dbReference>
<dbReference type="PANTHER" id="PTHR11501">
    <property type="entry name" value="MICROTUBULE-ASSOCIATED PROTEIN"/>
    <property type="match status" value="1"/>
</dbReference>
<name>A0A835NQE4_9PASS</name>
<evidence type="ECO:0000313" key="3">
    <source>
        <dbReference type="EMBL" id="KAI1242501.1"/>
    </source>
</evidence>
<protein>
    <submittedName>
        <fullName evidence="2">Microtubule-associated protein 4</fullName>
    </submittedName>
</protein>
<reference evidence="3" key="3">
    <citation type="submission" date="2022-01" db="EMBL/GenBank/DDBJ databases">
        <authorList>
            <person name="Rubenstein D.R."/>
        </authorList>
    </citation>
    <scope>NUCLEOTIDE SEQUENCE</scope>
    <source>
        <strain evidence="3">SS15</strain>
        <tissue evidence="3">Liver</tissue>
    </source>
</reference>
<organism evidence="2">
    <name type="scientific">Lamprotornis superbus</name>
    <dbReference type="NCBI Taxonomy" id="245042"/>
    <lineage>
        <taxon>Eukaryota</taxon>
        <taxon>Metazoa</taxon>
        <taxon>Chordata</taxon>
        <taxon>Craniata</taxon>
        <taxon>Vertebrata</taxon>
        <taxon>Euteleostomi</taxon>
        <taxon>Archelosauria</taxon>
        <taxon>Archosauria</taxon>
        <taxon>Dinosauria</taxon>
        <taxon>Saurischia</taxon>
        <taxon>Theropoda</taxon>
        <taxon>Coelurosauria</taxon>
        <taxon>Aves</taxon>
        <taxon>Neognathae</taxon>
        <taxon>Neoaves</taxon>
        <taxon>Telluraves</taxon>
        <taxon>Australaves</taxon>
        <taxon>Passeriformes</taxon>
        <taxon>Sturnidae</taxon>
        <taxon>Lamprotornis</taxon>
    </lineage>
</organism>